<evidence type="ECO:0000313" key="3">
    <source>
        <dbReference type="Proteomes" id="UP001458880"/>
    </source>
</evidence>
<evidence type="ECO:0000256" key="1">
    <source>
        <dbReference type="SAM" id="MobiDB-lite"/>
    </source>
</evidence>
<name>A0AAW1JZN5_POPJA</name>
<sequence length="265" mass="30992">MLELKEIKKLTEAEDIIIKYFYNRQRITSIQEEHKTKNPNPQRIIPPKPVNSPFGTFNTNPFFKPTSFHQQPNKQSYFPSQPINIQPKPQPDKKYFTNEQVFGKPKNVFASQSNFKPTFKPEPMSITSRISNPNTQPNKSSFKPQPMSISTRNTFQKPNYFQSQGPRNFVSQELTNVENYDQSGTHIPEEPYFVFNHDPQYNYSNFSNSYYGHNEGHSFDYNEENHNDEASGYDVNYSPYDVNLEANNVSENENFQSVDQQQRNT</sequence>
<keyword evidence="3" id="KW-1185">Reference proteome</keyword>
<dbReference type="AlphaFoldDB" id="A0AAW1JZN5"/>
<accession>A0AAW1JZN5</accession>
<proteinExistence type="predicted"/>
<organism evidence="2 3">
    <name type="scientific">Popillia japonica</name>
    <name type="common">Japanese beetle</name>
    <dbReference type="NCBI Taxonomy" id="7064"/>
    <lineage>
        <taxon>Eukaryota</taxon>
        <taxon>Metazoa</taxon>
        <taxon>Ecdysozoa</taxon>
        <taxon>Arthropoda</taxon>
        <taxon>Hexapoda</taxon>
        <taxon>Insecta</taxon>
        <taxon>Pterygota</taxon>
        <taxon>Neoptera</taxon>
        <taxon>Endopterygota</taxon>
        <taxon>Coleoptera</taxon>
        <taxon>Polyphaga</taxon>
        <taxon>Scarabaeiformia</taxon>
        <taxon>Scarabaeidae</taxon>
        <taxon>Rutelinae</taxon>
        <taxon>Popillia</taxon>
    </lineage>
</organism>
<gene>
    <name evidence="2" type="ORF">QE152_g26193</name>
</gene>
<feature type="region of interest" description="Disordered" evidence="1">
    <location>
        <begin position="112"/>
        <end position="148"/>
    </location>
</feature>
<feature type="compositionally biased region" description="Polar residues" evidence="1">
    <location>
        <begin position="125"/>
        <end position="148"/>
    </location>
</feature>
<dbReference type="EMBL" id="JASPKY010000297">
    <property type="protein sequence ID" value="KAK9710176.1"/>
    <property type="molecule type" value="Genomic_DNA"/>
</dbReference>
<dbReference type="Proteomes" id="UP001458880">
    <property type="component" value="Unassembled WGS sequence"/>
</dbReference>
<feature type="compositionally biased region" description="Basic and acidic residues" evidence="1">
    <location>
        <begin position="219"/>
        <end position="229"/>
    </location>
</feature>
<feature type="region of interest" description="Disordered" evidence="1">
    <location>
        <begin position="219"/>
        <end position="238"/>
    </location>
</feature>
<evidence type="ECO:0000313" key="2">
    <source>
        <dbReference type="EMBL" id="KAK9710176.1"/>
    </source>
</evidence>
<comment type="caution">
    <text evidence="2">The sequence shown here is derived from an EMBL/GenBank/DDBJ whole genome shotgun (WGS) entry which is preliminary data.</text>
</comment>
<protein>
    <submittedName>
        <fullName evidence="2">Uncharacterized protein</fullName>
    </submittedName>
</protein>
<reference evidence="2 3" key="1">
    <citation type="journal article" date="2024" name="BMC Genomics">
        <title>De novo assembly and annotation of Popillia japonica's genome with initial clues to its potential as an invasive pest.</title>
        <authorList>
            <person name="Cucini C."/>
            <person name="Boschi S."/>
            <person name="Funari R."/>
            <person name="Cardaioli E."/>
            <person name="Iannotti N."/>
            <person name="Marturano G."/>
            <person name="Paoli F."/>
            <person name="Bruttini M."/>
            <person name="Carapelli A."/>
            <person name="Frati F."/>
            <person name="Nardi F."/>
        </authorList>
    </citation>
    <scope>NUCLEOTIDE SEQUENCE [LARGE SCALE GENOMIC DNA]</scope>
    <source>
        <strain evidence="2">DMR45628</strain>
    </source>
</reference>